<dbReference type="EMBL" id="JARKIB010000184">
    <property type="protein sequence ID" value="KAJ7726760.1"/>
    <property type="molecule type" value="Genomic_DNA"/>
</dbReference>
<gene>
    <name evidence="1" type="ORF">B0H16DRAFT_1894671</name>
</gene>
<sequence length="190" mass="21652">MPRRRRDPDFSRPFSVQFMLRRGGGVNWLTNLRHNLLPNAGPAHISVVPRLWISEDDYDQLLEDIDNLAQEYAPFSFEAVGLDYGNLNGCVAVEIEDEEERLEEIIDEVHFLTSMDRNRFSAHVTIYKGSSRTTFVPYFDDSMDFEDLRDAVADELDDYERAKGGPLSGRVIGLQLVQDDVIQASFSFGA</sequence>
<keyword evidence="2" id="KW-1185">Reference proteome</keyword>
<dbReference type="SUPFAM" id="SSF55144">
    <property type="entry name" value="LigT-like"/>
    <property type="match status" value="1"/>
</dbReference>
<dbReference type="InterPro" id="IPR009097">
    <property type="entry name" value="Cyclic_Pdiesterase"/>
</dbReference>
<dbReference type="Gene3D" id="3.90.1140.10">
    <property type="entry name" value="Cyclic phosphodiesterase"/>
    <property type="match status" value="1"/>
</dbReference>
<evidence type="ECO:0000313" key="2">
    <source>
        <dbReference type="Proteomes" id="UP001215598"/>
    </source>
</evidence>
<evidence type="ECO:0008006" key="3">
    <source>
        <dbReference type="Google" id="ProtNLM"/>
    </source>
</evidence>
<accession>A0AAD7MPC8</accession>
<reference evidence="1" key="1">
    <citation type="submission" date="2023-03" db="EMBL/GenBank/DDBJ databases">
        <title>Massive genome expansion in bonnet fungi (Mycena s.s.) driven by repeated elements and novel gene families across ecological guilds.</title>
        <authorList>
            <consortium name="Lawrence Berkeley National Laboratory"/>
            <person name="Harder C.B."/>
            <person name="Miyauchi S."/>
            <person name="Viragh M."/>
            <person name="Kuo A."/>
            <person name="Thoen E."/>
            <person name="Andreopoulos B."/>
            <person name="Lu D."/>
            <person name="Skrede I."/>
            <person name="Drula E."/>
            <person name="Henrissat B."/>
            <person name="Morin E."/>
            <person name="Kohler A."/>
            <person name="Barry K."/>
            <person name="LaButti K."/>
            <person name="Morin E."/>
            <person name="Salamov A."/>
            <person name="Lipzen A."/>
            <person name="Mereny Z."/>
            <person name="Hegedus B."/>
            <person name="Baldrian P."/>
            <person name="Stursova M."/>
            <person name="Weitz H."/>
            <person name="Taylor A."/>
            <person name="Grigoriev I.V."/>
            <person name="Nagy L.G."/>
            <person name="Martin F."/>
            <person name="Kauserud H."/>
        </authorList>
    </citation>
    <scope>NUCLEOTIDE SEQUENCE</scope>
    <source>
        <strain evidence="1">CBHHK182m</strain>
    </source>
</reference>
<evidence type="ECO:0000313" key="1">
    <source>
        <dbReference type="EMBL" id="KAJ7726760.1"/>
    </source>
</evidence>
<proteinExistence type="predicted"/>
<dbReference type="Proteomes" id="UP001215598">
    <property type="component" value="Unassembled WGS sequence"/>
</dbReference>
<name>A0AAD7MPC8_9AGAR</name>
<organism evidence="1 2">
    <name type="scientific">Mycena metata</name>
    <dbReference type="NCBI Taxonomy" id="1033252"/>
    <lineage>
        <taxon>Eukaryota</taxon>
        <taxon>Fungi</taxon>
        <taxon>Dikarya</taxon>
        <taxon>Basidiomycota</taxon>
        <taxon>Agaricomycotina</taxon>
        <taxon>Agaricomycetes</taxon>
        <taxon>Agaricomycetidae</taxon>
        <taxon>Agaricales</taxon>
        <taxon>Marasmiineae</taxon>
        <taxon>Mycenaceae</taxon>
        <taxon>Mycena</taxon>
    </lineage>
</organism>
<dbReference type="AlphaFoldDB" id="A0AAD7MPC8"/>
<protein>
    <recommendedName>
        <fullName evidence="3">2'-5' RNA ligase family protein</fullName>
    </recommendedName>
</protein>
<comment type="caution">
    <text evidence="1">The sequence shown here is derived from an EMBL/GenBank/DDBJ whole genome shotgun (WGS) entry which is preliminary data.</text>
</comment>